<evidence type="ECO:0000313" key="2">
    <source>
        <dbReference type="EMBL" id="QDU71021.1"/>
    </source>
</evidence>
<dbReference type="Proteomes" id="UP000320386">
    <property type="component" value="Chromosome"/>
</dbReference>
<dbReference type="AlphaFoldDB" id="A0A518BVN3"/>
<organism evidence="2 3">
    <name type="scientific">Mucisphaera calidilacus</name>
    <dbReference type="NCBI Taxonomy" id="2527982"/>
    <lineage>
        <taxon>Bacteria</taxon>
        <taxon>Pseudomonadati</taxon>
        <taxon>Planctomycetota</taxon>
        <taxon>Phycisphaerae</taxon>
        <taxon>Phycisphaerales</taxon>
        <taxon>Phycisphaeraceae</taxon>
        <taxon>Mucisphaera</taxon>
    </lineage>
</organism>
<proteinExistence type="predicted"/>
<dbReference type="OrthoDB" id="272027at2"/>
<dbReference type="InterPro" id="IPR036439">
    <property type="entry name" value="Dockerin_dom_sf"/>
</dbReference>
<dbReference type="PROSITE" id="PS00018">
    <property type="entry name" value="EF_HAND_1"/>
    <property type="match status" value="1"/>
</dbReference>
<keyword evidence="3" id="KW-1185">Reference proteome</keyword>
<evidence type="ECO:0000313" key="3">
    <source>
        <dbReference type="Proteomes" id="UP000320386"/>
    </source>
</evidence>
<dbReference type="SUPFAM" id="SSF63446">
    <property type="entry name" value="Type I dockerin domain"/>
    <property type="match status" value="1"/>
</dbReference>
<gene>
    <name evidence="2" type="ORF">Pan265_08660</name>
</gene>
<dbReference type="InterPro" id="IPR018247">
    <property type="entry name" value="EF_Hand_1_Ca_BS"/>
</dbReference>
<dbReference type="GO" id="GO:0000272">
    <property type="term" value="P:polysaccharide catabolic process"/>
    <property type="evidence" value="ECO:0007669"/>
    <property type="project" value="InterPro"/>
</dbReference>
<sequence precursor="true">MQRLLFTAALALGLTATVSARTNLLVNPDFNDPEGFGTGWGAFGAADFNAFFGANGHASLYADRAENIGGVYQLGIEGAQGTSYTFDLLDVRIESNWDADLIVGLEYYQADDATKIGETLSIYTAEDFAQVDGNFLSMTGTAVPGTVYVRPIIQFNNVNGSYAGQSQANGFVFDTFLSETPNPGEDLLRNPGAGGPPLGHAWNSAGNIGFNEFFGEDNAHISLFADTGVNSGYVWQQKIDGEAGKEYRFTLEDVRIESSWDADLRFGLEFYGDDDANKLGEVIVPIDTSTTGDGLSFTMAATAVEGTAYVRPIVSFENVNFLYIEEPNANAFIFDTTLEEVLPDLLGDVNRDGVVDDLDIDLLYANLGSTDPLFDIGGNGGAADLSDVDALVEQVLGSLYGDSNLDQTVDLLDLSSLAASFDEAGGWANGDYNGDTIVNLLDLSILAMNFNQSSVPEPAAAALITLGWMIQRRRV</sequence>
<dbReference type="Gene3D" id="1.10.1330.10">
    <property type="entry name" value="Dockerin domain"/>
    <property type="match status" value="1"/>
</dbReference>
<keyword evidence="1" id="KW-0732">Signal</keyword>
<feature type="chain" id="PRO_5022074727" description="PEP-CTERM protein-sorting domain-containing protein" evidence="1">
    <location>
        <begin position="21"/>
        <end position="475"/>
    </location>
</feature>
<name>A0A518BVN3_9BACT</name>
<dbReference type="KEGG" id="mcad:Pan265_08660"/>
<accession>A0A518BVN3</accession>
<dbReference type="EMBL" id="CP036280">
    <property type="protein sequence ID" value="QDU71021.1"/>
    <property type="molecule type" value="Genomic_DNA"/>
</dbReference>
<reference evidence="2 3" key="1">
    <citation type="submission" date="2019-02" db="EMBL/GenBank/DDBJ databases">
        <title>Deep-cultivation of Planctomycetes and their phenomic and genomic characterization uncovers novel biology.</title>
        <authorList>
            <person name="Wiegand S."/>
            <person name="Jogler M."/>
            <person name="Boedeker C."/>
            <person name="Pinto D."/>
            <person name="Vollmers J."/>
            <person name="Rivas-Marin E."/>
            <person name="Kohn T."/>
            <person name="Peeters S.H."/>
            <person name="Heuer A."/>
            <person name="Rast P."/>
            <person name="Oberbeckmann S."/>
            <person name="Bunk B."/>
            <person name="Jeske O."/>
            <person name="Meyerdierks A."/>
            <person name="Storesund J.E."/>
            <person name="Kallscheuer N."/>
            <person name="Luecker S."/>
            <person name="Lage O.M."/>
            <person name="Pohl T."/>
            <person name="Merkel B.J."/>
            <person name="Hornburger P."/>
            <person name="Mueller R.-W."/>
            <person name="Bruemmer F."/>
            <person name="Labrenz M."/>
            <person name="Spormann A.M."/>
            <person name="Op den Camp H."/>
            <person name="Overmann J."/>
            <person name="Amann R."/>
            <person name="Jetten M.S.M."/>
            <person name="Mascher T."/>
            <person name="Medema M.H."/>
            <person name="Devos D.P."/>
            <person name="Kaster A.-K."/>
            <person name="Ovreas L."/>
            <person name="Rohde M."/>
            <person name="Galperin M.Y."/>
            <person name="Jogler C."/>
        </authorList>
    </citation>
    <scope>NUCLEOTIDE SEQUENCE [LARGE SCALE GENOMIC DNA]</scope>
    <source>
        <strain evidence="2 3">Pan265</strain>
    </source>
</reference>
<evidence type="ECO:0000256" key="1">
    <source>
        <dbReference type="SAM" id="SignalP"/>
    </source>
</evidence>
<dbReference type="RefSeq" id="WP_145445163.1">
    <property type="nucleotide sequence ID" value="NZ_CP036280.1"/>
</dbReference>
<protein>
    <recommendedName>
        <fullName evidence="4">PEP-CTERM protein-sorting domain-containing protein</fullName>
    </recommendedName>
</protein>
<evidence type="ECO:0008006" key="4">
    <source>
        <dbReference type="Google" id="ProtNLM"/>
    </source>
</evidence>
<feature type="signal peptide" evidence="1">
    <location>
        <begin position="1"/>
        <end position="20"/>
    </location>
</feature>
<dbReference type="Gene3D" id="2.60.120.260">
    <property type="entry name" value="Galactose-binding domain-like"/>
    <property type="match status" value="1"/>
</dbReference>